<dbReference type="Gene3D" id="3.40.50.620">
    <property type="entry name" value="HUPs"/>
    <property type="match status" value="1"/>
</dbReference>
<dbReference type="SUPFAM" id="SSF52402">
    <property type="entry name" value="Adenine nucleotide alpha hydrolases-like"/>
    <property type="match status" value="1"/>
</dbReference>
<dbReference type="Pfam" id="PF01507">
    <property type="entry name" value="PAPS_reduct"/>
    <property type="match status" value="1"/>
</dbReference>
<evidence type="ECO:0000256" key="2">
    <source>
        <dbReference type="ARBA" id="ARBA00023002"/>
    </source>
</evidence>
<dbReference type="CDD" id="cd23945">
    <property type="entry name" value="PAPS_reductase"/>
    <property type="match status" value="1"/>
</dbReference>
<dbReference type="EMBL" id="GDJX01023018">
    <property type="protein sequence ID" value="JAT44918.1"/>
    <property type="molecule type" value="Transcribed_RNA"/>
</dbReference>
<reference evidence="5" key="1">
    <citation type="submission" date="2015-07" db="EMBL/GenBank/DDBJ databases">
        <title>Transcriptome Assembly of Anthurium amnicola.</title>
        <authorList>
            <person name="Suzuki J."/>
        </authorList>
    </citation>
    <scope>NUCLEOTIDE SEQUENCE</scope>
</reference>
<organism evidence="5">
    <name type="scientific">Anthurium amnicola</name>
    <dbReference type="NCBI Taxonomy" id="1678845"/>
    <lineage>
        <taxon>Eukaryota</taxon>
        <taxon>Viridiplantae</taxon>
        <taxon>Streptophyta</taxon>
        <taxon>Embryophyta</taxon>
        <taxon>Tracheophyta</taxon>
        <taxon>Spermatophyta</taxon>
        <taxon>Magnoliopsida</taxon>
        <taxon>Liliopsida</taxon>
        <taxon>Araceae</taxon>
        <taxon>Pothoideae</taxon>
        <taxon>Potheae</taxon>
        <taxon>Anthurium</taxon>
    </lineage>
</organism>
<name>A0A1D1XRB1_9ARAE</name>
<comment type="pathway">
    <text evidence="3">Sulfur metabolism; hydrogen sulfide biosynthesis; sulfite from sulfate.</text>
</comment>
<dbReference type="InterPro" id="IPR014729">
    <property type="entry name" value="Rossmann-like_a/b/a_fold"/>
</dbReference>
<dbReference type="GO" id="GO:0004604">
    <property type="term" value="F:phosphoadenylyl-sulfate reductase (thioredoxin) activity"/>
    <property type="evidence" value="ECO:0007669"/>
    <property type="project" value="InterPro"/>
</dbReference>
<dbReference type="NCBIfam" id="NF002537">
    <property type="entry name" value="PRK02090.1"/>
    <property type="match status" value="1"/>
</dbReference>
<dbReference type="GO" id="GO:0019379">
    <property type="term" value="P:sulfate assimilation, phosphoadenylyl sulfate reduction by phosphoadenylyl-sulfate reductase (thioredoxin)"/>
    <property type="evidence" value="ECO:0007669"/>
    <property type="project" value="InterPro"/>
</dbReference>
<dbReference type="NCBIfam" id="TIGR02057">
    <property type="entry name" value="PAPS_reductase"/>
    <property type="match status" value="1"/>
</dbReference>
<evidence type="ECO:0000256" key="3">
    <source>
        <dbReference type="ARBA" id="ARBA00024327"/>
    </source>
</evidence>
<dbReference type="InterPro" id="IPR011800">
    <property type="entry name" value="PAPS_reductase_CysH"/>
</dbReference>
<comment type="similarity">
    <text evidence="1">Belongs to the PAPS reductase family. CysH subfamily.</text>
</comment>
<evidence type="ECO:0000313" key="5">
    <source>
        <dbReference type="EMBL" id="JAT44918.1"/>
    </source>
</evidence>
<dbReference type="NCBIfam" id="TIGR00434">
    <property type="entry name" value="cysH"/>
    <property type="match status" value="1"/>
</dbReference>
<dbReference type="InterPro" id="IPR002500">
    <property type="entry name" value="PAPS_reduct_dom"/>
</dbReference>
<evidence type="ECO:0000259" key="4">
    <source>
        <dbReference type="Pfam" id="PF01507"/>
    </source>
</evidence>
<gene>
    <name evidence="5" type="primary">sA_3</name>
    <name evidence="5" type="ORF">g.1647</name>
</gene>
<proteinExistence type="inferred from homology"/>
<dbReference type="InterPro" id="IPR004511">
    <property type="entry name" value="PAPS/APS_Rdtase"/>
</dbReference>
<feature type="domain" description="Phosphoadenosine phosphosulphate reductase" evidence="4">
    <location>
        <begin position="54"/>
        <end position="239"/>
    </location>
</feature>
<dbReference type="PANTHER" id="PTHR46509:SF1">
    <property type="entry name" value="PHOSPHOADENOSINE PHOSPHOSULFATE REDUCTASE"/>
    <property type="match status" value="1"/>
</dbReference>
<sequence>MAPANQYIDESFEQDISAPPLFSEEHLKHLNEKLAKLSPQKILEWAIITLPGLYQTTAFGLTGLVILDMISKLSQDYAEENETLPQHLIPLIFLDTLYHFPETLQLAKRASTNYSAPLHIFKPIGCETVEDFEAQHGQTLWEKDEDSYDYLVKVEPSRRSYKQLNVLAVITGRRRSQSGERGNIDILEIEKGTGLLKLNPLAHWDFAKVRAYVRANEVPYNSLLDKGYRSVGDWHSTKPLSSDSSNEREGRWEGKNKTECGLHKDYFKMRAAFIAAKKKKLANAAAPLTLSSTDSDSSSSSN</sequence>
<dbReference type="HAMAP" id="MF_00063">
    <property type="entry name" value="CysH"/>
    <property type="match status" value="1"/>
</dbReference>
<keyword evidence="2" id="KW-0560">Oxidoreductase</keyword>
<evidence type="ECO:0000256" key="1">
    <source>
        <dbReference type="ARBA" id="ARBA00009732"/>
    </source>
</evidence>
<protein>
    <submittedName>
        <fullName evidence="5">Phosphoadenosine phosphosulfate reductase</fullName>
    </submittedName>
</protein>
<dbReference type="AlphaFoldDB" id="A0A1D1XRB1"/>
<dbReference type="GO" id="GO:0005737">
    <property type="term" value="C:cytoplasm"/>
    <property type="evidence" value="ECO:0007669"/>
    <property type="project" value="TreeGrafter"/>
</dbReference>
<accession>A0A1D1XRB1</accession>
<dbReference type="PIRSF" id="PIRSF000857">
    <property type="entry name" value="PAPS_reductase"/>
    <property type="match status" value="1"/>
</dbReference>
<dbReference type="PANTHER" id="PTHR46509">
    <property type="entry name" value="PHOSPHOADENOSINE PHOSPHOSULFATE REDUCTASE"/>
    <property type="match status" value="1"/>
</dbReference>